<protein>
    <submittedName>
        <fullName evidence="7">General secretion pathway protein GspI</fullName>
    </submittedName>
    <submittedName>
        <fullName evidence="8">Proteinral secretion pathway protein I</fullName>
    </submittedName>
</protein>
<dbReference type="GO" id="GO:0015628">
    <property type="term" value="P:protein secretion by the type II secretion system"/>
    <property type="evidence" value="ECO:0007669"/>
    <property type="project" value="InterPro"/>
</dbReference>
<dbReference type="EMBL" id="RBTN01000262">
    <property type="protein sequence ID" value="RMT71576.1"/>
    <property type="molecule type" value="Genomic_DNA"/>
</dbReference>
<keyword evidence="5 6" id="KW-0472">Membrane</keyword>
<dbReference type="InterPro" id="IPR012902">
    <property type="entry name" value="N_methyl_site"/>
</dbReference>
<dbReference type="NCBIfam" id="TIGR02532">
    <property type="entry name" value="IV_pilin_GFxxxE"/>
    <property type="match status" value="1"/>
</dbReference>
<name>A0A0N8S8B6_PSESS</name>
<dbReference type="GO" id="GO:0016020">
    <property type="term" value="C:membrane"/>
    <property type="evidence" value="ECO:0007669"/>
    <property type="project" value="UniProtKB-SubCell"/>
</dbReference>
<dbReference type="EMBL" id="NIAY01000107">
    <property type="protein sequence ID" value="PAB28886.1"/>
    <property type="molecule type" value="Genomic_DNA"/>
</dbReference>
<dbReference type="PRINTS" id="PR00885">
    <property type="entry name" value="BCTERIALGSPH"/>
</dbReference>
<evidence type="ECO:0000313" key="8">
    <source>
        <dbReference type="EMBL" id="RMT71576.1"/>
    </source>
</evidence>
<dbReference type="InterPro" id="IPR002416">
    <property type="entry name" value="T2SS_protein-GspH"/>
</dbReference>
<sequence>MCESRADAARHQRGFTLLEMLAALTLMAICSTVLLVAFGQSVHSLSQAEQSDRLTEAAMSVMDQEAVGPLADGIRQGSLGGGINWQLSVARQPTRQGQLRLFRLDLTVSDARHQARFSTLRLRPATDQVHLLIPNDGVCA</sequence>
<organism evidence="7 9">
    <name type="scientific">Pseudomonas savastanoi pv. nerii</name>
    <dbReference type="NCBI Taxonomy" id="360921"/>
    <lineage>
        <taxon>Bacteria</taxon>
        <taxon>Pseudomonadati</taxon>
        <taxon>Pseudomonadota</taxon>
        <taxon>Gammaproteobacteria</taxon>
        <taxon>Pseudomonadales</taxon>
        <taxon>Pseudomonadaceae</taxon>
        <taxon>Pseudomonas</taxon>
    </lineage>
</organism>
<reference evidence="8 10" key="2">
    <citation type="submission" date="2018-08" db="EMBL/GenBank/DDBJ databases">
        <title>Recombination of ecologically and evolutionarily significant loci maintains genetic cohesion in the Pseudomonas syringae species complex.</title>
        <authorList>
            <person name="Dillon M."/>
            <person name="Thakur S."/>
            <person name="Almeida R.N.D."/>
            <person name="Weir B.S."/>
            <person name="Guttman D.S."/>
        </authorList>
    </citation>
    <scope>NUCLEOTIDE SEQUENCE [LARGE SCALE GENOMIC DNA]</scope>
    <source>
        <strain evidence="8 10">ICMP 13786</strain>
    </source>
</reference>
<dbReference type="GO" id="GO:0015627">
    <property type="term" value="C:type II protein secretion system complex"/>
    <property type="evidence" value="ECO:0007669"/>
    <property type="project" value="InterPro"/>
</dbReference>
<reference evidence="7 9" key="1">
    <citation type="submission" date="2017-05" db="EMBL/GenBank/DDBJ databases">
        <title>Comparative genomic of Pseudomonas savastanoi pathovars.</title>
        <authorList>
            <person name="Pintado A."/>
            <person name="Moreno-Perez A."/>
            <person name="Caballo-Ponce E."/>
            <person name="Murillo J."/>
            <person name="Bardaji L."/>
            <person name="Cerboneschi M."/>
            <person name="Rodriguez-Palenzuela P."/>
            <person name="Ramos C."/>
            <person name="Tegli S."/>
        </authorList>
    </citation>
    <scope>NUCLEOTIDE SEQUENCE [LARGE SCALE GENOMIC DNA]</scope>
    <source>
        <strain evidence="7 9">ESC 23</strain>
    </source>
</reference>
<keyword evidence="4 6" id="KW-1133">Transmembrane helix</keyword>
<dbReference type="RefSeq" id="WP_002553800.1">
    <property type="nucleotide sequence ID" value="NZ_LIHX01000056.1"/>
</dbReference>
<dbReference type="Proteomes" id="UP000216306">
    <property type="component" value="Unassembled WGS sequence"/>
</dbReference>
<evidence type="ECO:0000256" key="4">
    <source>
        <dbReference type="ARBA" id="ARBA00022989"/>
    </source>
</evidence>
<evidence type="ECO:0000313" key="9">
    <source>
        <dbReference type="Proteomes" id="UP000216306"/>
    </source>
</evidence>
<evidence type="ECO:0000256" key="5">
    <source>
        <dbReference type="ARBA" id="ARBA00023136"/>
    </source>
</evidence>
<feature type="transmembrane region" description="Helical" evidence="6">
    <location>
        <begin position="21"/>
        <end position="39"/>
    </location>
</feature>
<dbReference type="Proteomes" id="UP000268636">
    <property type="component" value="Unassembled WGS sequence"/>
</dbReference>
<dbReference type="Pfam" id="PF07963">
    <property type="entry name" value="N_methyl"/>
    <property type="match status" value="1"/>
</dbReference>
<evidence type="ECO:0000256" key="6">
    <source>
        <dbReference type="SAM" id="Phobius"/>
    </source>
</evidence>
<evidence type="ECO:0000256" key="2">
    <source>
        <dbReference type="ARBA" id="ARBA00022481"/>
    </source>
</evidence>
<evidence type="ECO:0000256" key="3">
    <source>
        <dbReference type="ARBA" id="ARBA00022692"/>
    </source>
</evidence>
<evidence type="ECO:0000256" key="1">
    <source>
        <dbReference type="ARBA" id="ARBA00004167"/>
    </source>
</evidence>
<proteinExistence type="predicted"/>
<evidence type="ECO:0000313" key="10">
    <source>
        <dbReference type="Proteomes" id="UP000268636"/>
    </source>
</evidence>
<keyword evidence="3 6" id="KW-0812">Transmembrane</keyword>
<keyword evidence="2" id="KW-0488">Methylation</keyword>
<dbReference type="AlphaFoldDB" id="A0A0N8S8B6"/>
<comment type="caution">
    <text evidence="7">The sequence shown here is derived from an EMBL/GenBank/DDBJ whole genome shotgun (WGS) entry which is preliminary data.</text>
</comment>
<comment type="subcellular location">
    <subcellularLocation>
        <location evidence="1">Membrane</location>
        <topology evidence="1">Single-pass membrane protein</topology>
    </subcellularLocation>
</comment>
<evidence type="ECO:0000313" key="7">
    <source>
        <dbReference type="EMBL" id="PAB28886.1"/>
    </source>
</evidence>
<accession>A0A0N8S8B6</accession>
<gene>
    <name evidence="8" type="ORF">ALP42_00487</name>
    <name evidence="7" type="ORF">CC205_20465</name>
</gene>